<evidence type="ECO:0000256" key="1">
    <source>
        <dbReference type="SAM" id="Coils"/>
    </source>
</evidence>
<name>A0A183C2B0_GLOPA</name>
<dbReference type="AlphaFoldDB" id="A0A183C2B0"/>
<reference evidence="3" key="3">
    <citation type="submission" date="2016-06" db="UniProtKB">
        <authorList>
            <consortium name="WormBaseParasite"/>
        </authorList>
    </citation>
    <scope>IDENTIFICATION</scope>
</reference>
<accession>A0A183C2B0</accession>
<dbReference type="Proteomes" id="UP000050741">
    <property type="component" value="Unassembled WGS sequence"/>
</dbReference>
<evidence type="ECO:0000313" key="2">
    <source>
        <dbReference type="Proteomes" id="UP000050741"/>
    </source>
</evidence>
<proteinExistence type="predicted"/>
<evidence type="ECO:0000313" key="3">
    <source>
        <dbReference type="WBParaSite" id="GPLIN_000700400"/>
    </source>
</evidence>
<keyword evidence="2" id="KW-1185">Reference proteome</keyword>
<feature type="coiled-coil region" evidence="1">
    <location>
        <begin position="240"/>
        <end position="355"/>
    </location>
</feature>
<reference evidence="2" key="1">
    <citation type="submission" date="2013-12" db="EMBL/GenBank/DDBJ databases">
        <authorList>
            <person name="Aslett M."/>
        </authorList>
    </citation>
    <scope>NUCLEOTIDE SEQUENCE [LARGE SCALE GENOMIC DNA]</scope>
    <source>
        <strain evidence="2">Lindley</strain>
    </source>
</reference>
<feature type="coiled-coil region" evidence="1">
    <location>
        <begin position="146"/>
        <end position="183"/>
    </location>
</feature>
<organism evidence="2 3">
    <name type="scientific">Globodera pallida</name>
    <name type="common">Potato cyst nematode worm</name>
    <name type="synonym">Heterodera pallida</name>
    <dbReference type="NCBI Taxonomy" id="36090"/>
    <lineage>
        <taxon>Eukaryota</taxon>
        <taxon>Metazoa</taxon>
        <taxon>Ecdysozoa</taxon>
        <taxon>Nematoda</taxon>
        <taxon>Chromadorea</taxon>
        <taxon>Rhabditida</taxon>
        <taxon>Tylenchina</taxon>
        <taxon>Tylenchomorpha</taxon>
        <taxon>Tylenchoidea</taxon>
        <taxon>Heteroderidae</taxon>
        <taxon>Heteroderinae</taxon>
        <taxon>Globodera</taxon>
    </lineage>
</organism>
<sequence length="508" mass="59232">MSISTESINGGDITTADQELREIIAKLERYNGKAKKMELIEMKNTKLELENKALRSELEHQKRLNACKCMTIGEMQLNMEDLKQQQNQKEKIGNIPDFVLGCRAKTAELERKQKADQEEHRAQIDETIEAKVVAELDDHLALHTMMEQYQNKQQQSQEDHEKLKNLMEEMNLKQQQHQKENNDKIGWLNEDQQKLVSIDQFSRVQTAISDLKQKQKDGQEELLRLKSLQSMVVLELRQQNMEVQSDQKALLQRLDRLEQTQTAYAEQQKADQKALSATIDQLFNEHEEKLNDILGQFVEEQNKKLEEQKETDRRMLQKKMDELGNSLKTELEKEMNQLKGELSAKMEQYQKQQQLNIHAKMEQYQKQQQLNIHAKMEQYQNKQQQTIVDLQQTVAVLNDKINGKDAHASNNLTTNQFVRIQNAHASNNSTKNQFVGIKQMLCNLANHQCGLRPALKNNKRIPCDYCELIHKKALKVSENFSELFLGFAILIPDQESWKILDWIQQSGL</sequence>
<reference evidence="2" key="2">
    <citation type="submission" date="2014-05" db="EMBL/GenBank/DDBJ databases">
        <title>The genome and life-stage specific transcriptomes of Globodera pallida elucidate key aspects of plant parasitism by a cyst nematode.</title>
        <authorList>
            <person name="Cotton J.A."/>
            <person name="Lilley C.J."/>
            <person name="Jones L.M."/>
            <person name="Kikuchi T."/>
            <person name="Reid A.J."/>
            <person name="Thorpe P."/>
            <person name="Tsai I.J."/>
            <person name="Beasley H."/>
            <person name="Blok V."/>
            <person name="Cock P.J.A."/>
            <person name="Van den Akker S.E."/>
            <person name="Holroyd N."/>
            <person name="Hunt M."/>
            <person name="Mantelin S."/>
            <person name="Naghra H."/>
            <person name="Pain A."/>
            <person name="Palomares-Rius J.E."/>
            <person name="Zarowiecki M."/>
            <person name="Berriman M."/>
            <person name="Jones J.T."/>
            <person name="Urwin P.E."/>
        </authorList>
    </citation>
    <scope>NUCLEOTIDE SEQUENCE [LARGE SCALE GENOMIC DNA]</scope>
    <source>
        <strain evidence="2">Lindley</strain>
    </source>
</reference>
<dbReference type="WBParaSite" id="GPLIN_000700400">
    <property type="protein sequence ID" value="GPLIN_000700400"/>
    <property type="gene ID" value="GPLIN_000700400"/>
</dbReference>
<keyword evidence="1" id="KW-0175">Coiled coil</keyword>
<protein>
    <submittedName>
        <fullName evidence="3">RING-type domain-containing protein</fullName>
    </submittedName>
</protein>
<feature type="coiled-coil region" evidence="1">
    <location>
        <begin position="13"/>
        <end position="92"/>
    </location>
</feature>